<dbReference type="PANTHER" id="PTHR45339:SF1">
    <property type="entry name" value="HYBRID SIGNAL TRANSDUCTION HISTIDINE KINASE J"/>
    <property type="match status" value="1"/>
</dbReference>
<feature type="domain" description="Response regulatory" evidence="4">
    <location>
        <begin position="59"/>
        <end position="176"/>
    </location>
</feature>
<proteinExistence type="predicted"/>
<dbReference type="InterPro" id="IPR011006">
    <property type="entry name" value="CheY-like_superfamily"/>
</dbReference>
<dbReference type="STRING" id="1081108.A0A167T2W7"/>
<keyword evidence="1 3" id="KW-0597">Phosphoprotein</keyword>
<dbReference type="Gene3D" id="3.90.25.10">
    <property type="entry name" value="UDP-galactose 4-epimerase, domain 1"/>
    <property type="match status" value="1"/>
</dbReference>
<dbReference type="SUPFAM" id="SSF52172">
    <property type="entry name" value="CheY-like"/>
    <property type="match status" value="1"/>
</dbReference>
<keyword evidence="2" id="KW-0902">Two-component regulatory system</keyword>
<dbReference type="SMART" id="SM00448">
    <property type="entry name" value="REC"/>
    <property type="match status" value="1"/>
</dbReference>
<evidence type="ECO:0000256" key="3">
    <source>
        <dbReference type="PROSITE-ProRule" id="PRU00169"/>
    </source>
</evidence>
<evidence type="ECO:0000259" key="4">
    <source>
        <dbReference type="PROSITE" id="PS50110"/>
    </source>
</evidence>
<organism evidence="5 6">
    <name type="scientific">Akanthomyces lecanii RCEF 1005</name>
    <dbReference type="NCBI Taxonomy" id="1081108"/>
    <lineage>
        <taxon>Eukaryota</taxon>
        <taxon>Fungi</taxon>
        <taxon>Dikarya</taxon>
        <taxon>Ascomycota</taxon>
        <taxon>Pezizomycotina</taxon>
        <taxon>Sordariomycetes</taxon>
        <taxon>Hypocreomycetidae</taxon>
        <taxon>Hypocreales</taxon>
        <taxon>Cordycipitaceae</taxon>
        <taxon>Akanthomyces</taxon>
        <taxon>Cordyceps confragosa</taxon>
    </lineage>
</organism>
<dbReference type="SUPFAM" id="SSF51735">
    <property type="entry name" value="NAD(P)-binding Rossmann-fold domains"/>
    <property type="match status" value="1"/>
</dbReference>
<protein>
    <submittedName>
        <fullName evidence="5">CheY-like superfamily</fullName>
    </submittedName>
</protein>
<accession>A0A167T2W7</accession>
<dbReference type="InterPro" id="IPR001789">
    <property type="entry name" value="Sig_transdc_resp-reg_receiver"/>
</dbReference>
<dbReference type="CDD" id="cd17546">
    <property type="entry name" value="REC_hyHK_CKI1_RcsC-like"/>
    <property type="match status" value="1"/>
</dbReference>
<dbReference type="OrthoDB" id="5017502at2759"/>
<name>A0A167T2W7_CORDF</name>
<evidence type="ECO:0000313" key="6">
    <source>
        <dbReference type="Proteomes" id="UP000076881"/>
    </source>
</evidence>
<dbReference type="PANTHER" id="PTHR45339">
    <property type="entry name" value="HYBRID SIGNAL TRANSDUCTION HISTIDINE KINASE J"/>
    <property type="match status" value="1"/>
</dbReference>
<feature type="modified residue" description="4-aspartylphosphate" evidence="3">
    <location>
        <position position="111"/>
    </location>
</feature>
<evidence type="ECO:0000256" key="1">
    <source>
        <dbReference type="ARBA" id="ARBA00022553"/>
    </source>
</evidence>
<sequence>MTVYSGSFGFRQPPNANAGASIKANGVGARSAIVRPGSLNTEESDLALEQLQKIAPIKRILATEDNAVNQTVLKKNLHMLGFKHIAMISNEEEALSELSNSSPTYDMILMDVSMTIMNGHKATFRIRNRGLHIPIISMTAYTLKGDMDKCLEQGMNDYIAKPVNRMVLLWVLPRWHVPSGKLNAVVTVPQNEIVSDGNVRSAVTDQVDIGRFVARIIADPRKQVFAYGDVITQNDAFDLVEKYTGETIPRNHVSKGQAGEIIEKATEAIAANPADQAQMVTTAVTEYKVFATLVSASRRILADVGKPRFDQCQVA</sequence>
<dbReference type="InterPro" id="IPR036291">
    <property type="entry name" value="NAD(P)-bd_dom_sf"/>
</dbReference>
<gene>
    <name evidence="5" type="ORF">LEL_10811</name>
</gene>
<dbReference type="Gene3D" id="3.40.50.720">
    <property type="entry name" value="NAD(P)-binding Rossmann-like Domain"/>
    <property type="match status" value="1"/>
</dbReference>
<comment type="caution">
    <text evidence="5">The sequence shown here is derived from an EMBL/GenBank/DDBJ whole genome shotgun (WGS) entry which is preliminary data.</text>
</comment>
<dbReference type="PROSITE" id="PS50110">
    <property type="entry name" value="RESPONSE_REGULATORY"/>
    <property type="match status" value="1"/>
</dbReference>
<dbReference type="Pfam" id="PF00072">
    <property type="entry name" value="Response_reg"/>
    <property type="match status" value="1"/>
</dbReference>
<dbReference type="Proteomes" id="UP000076881">
    <property type="component" value="Unassembled WGS sequence"/>
</dbReference>
<dbReference type="Gene3D" id="3.40.50.2300">
    <property type="match status" value="1"/>
</dbReference>
<evidence type="ECO:0000313" key="5">
    <source>
        <dbReference type="EMBL" id="OAA60188.1"/>
    </source>
</evidence>
<dbReference type="EMBL" id="AZHF01000022">
    <property type="protein sequence ID" value="OAA60188.1"/>
    <property type="molecule type" value="Genomic_DNA"/>
</dbReference>
<reference evidence="5 6" key="1">
    <citation type="journal article" date="2016" name="Genome Biol. Evol.">
        <title>Divergent and convergent evolution of fungal pathogenicity.</title>
        <authorList>
            <person name="Shang Y."/>
            <person name="Xiao G."/>
            <person name="Zheng P."/>
            <person name="Cen K."/>
            <person name="Zhan S."/>
            <person name="Wang C."/>
        </authorList>
    </citation>
    <scope>NUCLEOTIDE SEQUENCE [LARGE SCALE GENOMIC DNA]</scope>
    <source>
        <strain evidence="5 6">RCEF 1005</strain>
    </source>
</reference>
<dbReference type="AlphaFoldDB" id="A0A167T2W7"/>
<evidence type="ECO:0000256" key="2">
    <source>
        <dbReference type="ARBA" id="ARBA00023012"/>
    </source>
</evidence>
<dbReference type="GO" id="GO:0000160">
    <property type="term" value="P:phosphorelay signal transduction system"/>
    <property type="evidence" value="ECO:0007669"/>
    <property type="project" value="UniProtKB-KW"/>
</dbReference>
<keyword evidence="6" id="KW-1185">Reference proteome</keyword>